<sequence>MSMFVLFNRNTLTPIQFSYDDELMYEAVEVMDGFFEGVYDVLDIDAYTGILSYQSELLKGVYNE</sequence>
<gene>
    <name evidence="1" type="ORF">PM16_14</name>
</gene>
<organism evidence="1 2">
    <name type="scientific">Proteus phage PM16</name>
    <dbReference type="NCBI Taxonomy" id="1357704"/>
    <lineage>
        <taxon>Viruses</taxon>
        <taxon>Duplodnaviria</taxon>
        <taxon>Heunggongvirae</taxon>
        <taxon>Uroviricota</taxon>
        <taxon>Caudoviricetes</taxon>
        <taxon>Autographivirales</taxon>
        <taxon>Autoscriptoviridae</taxon>
        <taxon>Slopekvirinae</taxon>
        <taxon>Novosibovirus</taxon>
        <taxon>Novosibovirus PM16</taxon>
    </lineage>
</organism>
<dbReference type="KEGG" id="vg:24722459"/>
<dbReference type="GeneID" id="24722459"/>
<protein>
    <submittedName>
        <fullName evidence="1">Uncharacterized protein</fullName>
    </submittedName>
</protein>
<name>A0A0A6ZK83_9CAUD</name>
<proteinExistence type="predicted"/>
<dbReference type="Proteomes" id="UP000031091">
    <property type="component" value="Segment"/>
</dbReference>
<evidence type="ECO:0000313" key="1">
    <source>
        <dbReference type="EMBL" id="AGZ17259.1"/>
    </source>
</evidence>
<reference evidence="2" key="1">
    <citation type="submission" date="2013-07" db="EMBL/GenBank/DDBJ databases">
        <title>Isolation and characterization of PM16 - a novel Podoviridae bacteriophage specific for Proteus mirabilis.</title>
        <authorList>
            <person name="Morozova V.V."/>
            <person name="Tupikin A.E."/>
            <person name="Kabilov M.R."/>
            <person name="Kurilshikov A.M."/>
            <person name="Babkin I.V."/>
            <person name="Shedko E.D."/>
        </authorList>
    </citation>
    <scope>NUCLEOTIDE SEQUENCE [LARGE SCALE GENOMIC DNA]</scope>
</reference>
<dbReference type="RefSeq" id="YP_009147849.1">
    <property type="nucleotide sequence ID" value="NC_027342.1"/>
</dbReference>
<keyword evidence="2" id="KW-1185">Reference proteome</keyword>
<evidence type="ECO:0000313" key="2">
    <source>
        <dbReference type="Proteomes" id="UP000031091"/>
    </source>
</evidence>
<dbReference type="EMBL" id="KF319020">
    <property type="protein sequence ID" value="AGZ17259.1"/>
    <property type="molecule type" value="Genomic_DNA"/>
</dbReference>
<accession>A0A0A6ZK83</accession>